<organism evidence="1 2">
    <name type="scientific">Aphanothece sacrum FPU1</name>
    <dbReference type="NCBI Taxonomy" id="1920663"/>
    <lineage>
        <taxon>Bacteria</taxon>
        <taxon>Bacillati</taxon>
        <taxon>Cyanobacteriota</taxon>
        <taxon>Cyanophyceae</taxon>
        <taxon>Oscillatoriophycideae</taxon>
        <taxon>Chroococcales</taxon>
        <taxon>Aphanothecaceae</taxon>
        <taxon>Aphanothece</taxon>
    </lineage>
</organism>
<evidence type="ECO:0000313" key="2">
    <source>
        <dbReference type="Proteomes" id="UP000287247"/>
    </source>
</evidence>
<dbReference type="RefSeq" id="WP_124973564.1">
    <property type="nucleotide sequence ID" value="NZ_BDQK01000009.1"/>
</dbReference>
<gene>
    <name evidence="1" type="ORF">AsFPU1_1934</name>
</gene>
<name>A0A401IGX3_APHSA</name>
<sequence>MQLRERNLSISNSTLNYLLLELSEECSNVTTLINQLQLPELSPKQKAQILAELMTSAIHLQIHCGENFQDLIAQEMENLPDDDELD</sequence>
<reference evidence="2" key="1">
    <citation type="submission" date="2017-05" db="EMBL/GenBank/DDBJ databases">
        <title>Physiological properties and genetic analysis related to exopolysaccharide production of fresh-water unicellular cyanobacterium Aphanothece sacrum, Suizenji Nori, that has been cultured as a food source in Japan.</title>
        <authorList>
            <person name="Kanesaki Y."/>
            <person name="Yoshikawa S."/>
            <person name="Ohki K."/>
        </authorList>
    </citation>
    <scope>NUCLEOTIDE SEQUENCE [LARGE SCALE GENOMIC DNA]</scope>
    <source>
        <strain evidence="2">FPU1</strain>
    </source>
</reference>
<proteinExistence type="predicted"/>
<dbReference type="EMBL" id="BDQK01000009">
    <property type="protein sequence ID" value="GBF80533.1"/>
    <property type="molecule type" value="Genomic_DNA"/>
</dbReference>
<evidence type="ECO:0000313" key="1">
    <source>
        <dbReference type="EMBL" id="GBF80533.1"/>
    </source>
</evidence>
<protein>
    <submittedName>
        <fullName evidence="1">Uncharacterized protein</fullName>
    </submittedName>
</protein>
<keyword evidence="2" id="KW-1185">Reference proteome</keyword>
<dbReference type="Proteomes" id="UP000287247">
    <property type="component" value="Unassembled WGS sequence"/>
</dbReference>
<comment type="caution">
    <text evidence="1">The sequence shown here is derived from an EMBL/GenBank/DDBJ whole genome shotgun (WGS) entry which is preliminary data.</text>
</comment>
<accession>A0A401IGX3</accession>
<dbReference type="AlphaFoldDB" id="A0A401IGX3"/>
<dbReference type="OrthoDB" id="535754at2"/>